<dbReference type="GeneID" id="28768006"/>
<sequence>MRLPNLTAIVMLGLGLADALAIPDSSANSGSALELFNRAAPACKIGDKACGAGGCPSMKSTLKQTCKAAKKKRPGKVGRALDVADELWDRATNGGKKSKQCPTDKPKKPTKKKPKTKKPKTKKPKTKRPSKVRTRPSRAKKPKACKGRRCRREDEAELLESPTYFHVKDSRDVVNDGVEKLNGFGEELSDEFEGLFGLVKRAGAFIEKRMPQGVKMDEGKGRKWKEGNTMSTTGISACSVLVVYSNVEIAMAHIPPGRLTNGVYTPGEEVTAEHLRKLDGEFSFFSGGAKAIFYYNSQLDPDRVQQVENWLTEKGITASERDIKDHVGGFGGSGHFEVTHRGNGKKATVSFG</sequence>
<dbReference type="EMBL" id="KV441548">
    <property type="protein sequence ID" value="OAG13118.1"/>
    <property type="molecule type" value="Genomic_DNA"/>
</dbReference>
<name>A0A177D134_9PLEO</name>
<reference evidence="3 4" key="1">
    <citation type="submission" date="2016-05" db="EMBL/GenBank/DDBJ databases">
        <title>Comparative analysis of secretome profiles of manganese(II)-oxidizing ascomycete fungi.</title>
        <authorList>
            <consortium name="DOE Joint Genome Institute"/>
            <person name="Zeiner C.A."/>
            <person name="Purvine S.O."/>
            <person name="Zink E.M."/>
            <person name="Wu S."/>
            <person name="Pasa-Tolic L."/>
            <person name="Chaput D.L."/>
            <person name="Haridas S."/>
            <person name="Grigoriev I.V."/>
            <person name="Santelli C.M."/>
            <person name="Hansel C.M."/>
        </authorList>
    </citation>
    <scope>NUCLEOTIDE SEQUENCE [LARGE SCALE GENOMIC DNA]</scope>
    <source>
        <strain evidence="3 4">AP3s5-JAC2a</strain>
    </source>
</reference>
<dbReference type="RefSeq" id="XP_018043483.1">
    <property type="nucleotide sequence ID" value="XM_018184520.1"/>
</dbReference>
<protein>
    <submittedName>
        <fullName evidence="3">Uncharacterized protein</fullName>
    </submittedName>
</protein>
<evidence type="ECO:0000313" key="4">
    <source>
        <dbReference type="Proteomes" id="UP000077069"/>
    </source>
</evidence>
<feature type="compositionally biased region" description="Basic residues" evidence="1">
    <location>
        <begin position="108"/>
        <end position="149"/>
    </location>
</feature>
<organism evidence="3 4">
    <name type="scientific">Paraphaeosphaeria sporulosa</name>
    <dbReference type="NCBI Taxonomy" id="1460663"/>
    <lineage>
        <taxon>Eukaryota</taxon>
        <taxon>Fungi</taxon>
        <taxon>Dikarya</taxon>
        <taxon>Ascomycota</taxon>
        <taxon>Pezizomycotina</taxon>
        <taxon>Dothideomycetes</taxon>
        <taxon>Pleosporomycetidae</taxon>
        <taxon>Pleosporales</taxon>
        <taxon>Massarineae</taxon>
        <taxon>Didymosphaeriaceae</taxon>
        <taxon>Paraphaeosphaeria</taxon>
    </lineage>
</organism>
<keyword evidence="2" id="KW-0732">Signal</keyword>
<feature type="chain" id="PRO_5008058847" evidence="2">
    <location>
        <begin position="22"/>
        <end position="352"/>
    </location>
</feature>
<evidence type="ECO:0000256" key="1">
    <source>
        <dbReference type="SAM" id="MobiDB-lite"/>
    </source>
</evidence>
<feature type="signal peptide" evidence="2">
    <location>
        <begin position="1"/>
        <end position="21"/>
    </location>
</feature>
<accession>A0A177D134</accession>
<dbReference type="AlphaFoldDB" id="A0A177D134"/>
<evidence type="ECO:0000256" key="2">
    <source>
        <dbReference type="SAM" id="SignalP"/>
    </source>
</evidence>
<feature type="region of interest" description="Disordered" evidence="1">
    <location>
        <begin position="88"/>
        <end position="149"/>
    </location>
</feature>
<keyword evidence="4" id="KW-1185">Reference proteome</keyword>
<gene>
    <name evidence="3" type="ORF">CC84DRAFT_1255228</name>
</gene>
<evidence type="ECO:0000313" key="3">
    <source>
        <dbReference type="EMBL" id="OAG13118.1"/>
    </source>
</evidence>
<dbReference type="Proteomes" id="UP000077069">
    <property type="component" value="Unassembled WGS sequence"/>
</dbReference>
<proteinExistence type="predicted"/>
<dbReference type="InParanoid" id="A0A177D134"/>